<evidence type="ECO:0000256" key="1">
    <source>
        <dbReference type="SAM" id="MobiDB-lite"/>
    </source>
</evidence>
<dbReference type="AlphaFoldDB" id="A0A848ID22"/>
<feature type="compositionally biased region" description="Polar residues" evidence="1">
    <location>
        <begin position="47"/>
        <end position="62"/>
    </location>
</feature>
<evidence type="ECO:0000313" key="3">
    <source>
        <dbReference type="Proteomes" id="UP000544134"/>
    </source>
</evidence>
<dbReference type="RefSeq" id="WP_169486066.1">
    <property type="nucleotide sequence ID" value="NZ_JABBGJ010000013.1"/>
</dbReference>
<gene>
    <name evidence="2" type="ORF">HHL24_14115</name>
</gene>
<dbReference type="EMBL" id="JABBGJ010000013">
    <property type="protein sequence ID" value="NML99072.1"/>
    <property type="molecule type" value="Genomic_DNA"/>
</dbReference>
<comment type="caution">
    <text evidence="2">The sequence shown here is derived from an EMBL/GenBank/DDBJ whole genome shotgun (WGS) entry which is preliminary data.</text>
</comment>
<evidence type="ECO:0000313" key="2">
    <source>
        <dbReference type="EMBL" id="NML99072.1"/>
    </source>
</evidence>
<dbReference type="Proteomes" id="UP000544134">
    <property type="component" value="Unassembled WGS sequence"/>
</dbReference>
<proteinExistence type="predicted"/>
<accession>A0A848ID22</accession>
<sequence length="83" mass="9052">MKNFIFSLSMSNCHQAGRRPAVSQSHAARRGAACDCEPNRRAPPWIPTQSSSSKQPLSGIQVSSRPMSLPMFAIVPNDKNISI</sequence>
<name>A0A848ID22_9BURK</name>
<feature type="region of interest" description="Disordered" evidence="1">
    <location>
        <begin position="34"/>
        <end position="62"/>
    </location>
</feature>
<protein>
    <submittedName>
        <fullName evidence="2">Uncharacterized protein</fullName>
    </submittedName>
</protein>
<organism evidence="2 3">
    <name type="scientific">Paraburkholderia polaris</name>
    <dbReference type="NCBI Taxonomy" id="2728848"/>
    <lineage>
        <taxon>Bacteria</taxon>
        <taxon>Pseudomonadati</taxon>
        <taxon>Pseudomonadota</taxon>
        <taxon>Betaproteobacteria</taxon>
        <taxon>Burkholderiales</taxon>
        <taxon>Burkholderiaceae</taxon>
        <taxon>Paraburkholderia</taxon>
    </lineage>
</organism>
<keyword evidence="3" id="KW-1185">Reference proteome</keyword>
<reference evidence="2 3" key="1">
    <citation type="submission" date="2020-04" db="EMBL/GenBank/DDBJ databases">
        <title>Paraburkholderia sp. RP-4-7 isolated from soil.</title>
        <authorList>
            <person name="Dahal R.H."/>
        </authorList>
    </citation>
    <scope>NUCLEOTIDE SEQUENCE [LARGE SCALE GENOMIC DNA]</scope>
    <source>
        <strain evidence="2 3">RP-4-7</strain>
    </source>
</reference>